<dbReference type="Proteomes" id="UP000242501">
    <property type="component" value="Unassembled WGS sequence"/>
</dbReference>
<dbReference type="InterPro" id="IPR016181">
    <property type="entry name" value="Acyl_CoA_acyltransferase"/>
</dbReference>
<dbReference type="Pfam" id="PF00583">
    <property type="entry name" value="Acetyltransf_1"/>
    <property type="match status" value="1"/>
</dbReference>
<dbReference type="InterPro" id="IPR000182">
    <property type="entry name" value="GNAT_dom"/>
</dbReference>
<dbReference type="EMBL" id="FMYL01000005">
    <property type="protein sequence ID" value="SDB93040.1"/>
    <property type="molecule type" value="Genomic_DNA"/>
</dbReference>
<name>A0A1G6HFM6_9GAMM</name>
<reference evidence="3" key="1">
    <citation type="submission" date="2016-09" db="EMBL/GenBank/DDBJ databases">
        <authorList>
            <person name="Varghese N."/>
            <person name="Submissions S."/>
        </authorList>
    </citation>
    <scope>NUCLEOTIDE SEQUENCE [LARGE SCALE GENOMIC DNA]</scope>
    <source>
        <strain evidence="3">ANC 4422</strain>
    </source>
</reference>
<protein>
    <recommendedName>
        <fullName evidence="1">N-acetyltransferase domain-containing protein</fullName>
    </recommendedName>
</protein>
<accession>A0A1G6HFM6</accession>
<dbReference type="CDD" id="cd04301">
    <property type="entry name" value="NAT_SF"/>
    <property type="match status" value="1"/>
</dbReference>
<evidence type="ECO:0000313" key="2">
    <source>
        <dbReference type="EMBL" id="SDB93040.1"/>
    </source>
</evidence>
<keyword evidence="3" id="KW-1185">Reference proteome</keyword>
<dbReference type="STRING" id="1219383.SAMN05421733_105152"/>
<dbReference type="Gene3D" id="3.40.630.30">
    <property type="match status" value="1"/>
</dbReference>
<dbReference type="AlphaFoldDB" id="A0A1G6HFM6"/>
<dbReference type="GO" id="GO:0016747">
    <property type="term" value="F:acyltransferase activity, transferring groups other than amino-acyl groups"/>
    <property type="evidence" value="ECO:0007669"/>
    <property type="project" value="InterPro"/>
</dbReference>
<proteinExistence type="predicted"/>
<evidence type="ECO:0000313" key="3">
    <source>
        <dbReference type="Proteomes" id="UP000242501"/>
    </source>
</evidence>
<dbReference type="RefSeq" id="WP_092747938.1">
    <property type="nucleotide sequence ID" value="NZ_FMYL01000005.1"/>
</dbReference>
<evidence type="ECO:0000259" key="1">
    <source>
        <dbReference type="Pfam" id="PF00583"/>
    </source>
</evidence>
<gene>
    <name evidence="2" type="ORF">SAMN05421733_105152</name>
</gene>
<sequence>MQYLIYNRREKLDHQFESRLVIYLHFNQLEHLNHQDSSFVIATHVEHIVGIGVIYTNDFHPSNHYFYIHVFDSFQRKGIGSKILKILESMQGITTLQCLINSKNTIANRFLLNHHFYLARKTSDFELNTLPKKTMLYTTKSVNKLSHCELKKIKRIFYFNYLDHHESVNPLNPKLDQNTFFESIEKTLDLDKSEVLVRTQPNMNDSGSQAVIAYIFFGDSVEQSLEVAYVGGEFQAEVNEYCHFFCSVMNIYLNKNNTLYFESDNTDFYMNNLVKYLNIKPCQQYNTYIKKV</sequence>
<dbReference type="SUPFAM" id="SSF55729">
    <property type="entry name" value="Acyl-CoA N-acyltransferases (Nat)"/>
    <property type="match status" value="1"/>
</dbReference>
<feature type="domain" description="N-acetyltransferase" evidence="1">
    <location>
        <begin position="28"/>
        <end position="111"/>
    </location>
</feature>
<dbReference type="OrthoDB" id="362904at2"/>
<organism evidence="2 3">
    <name type="scientific">Acinetobacter boissieri</name>
    <dbReference type="NCBI Taxonomy" id="1219383"/>
    <lineage>
        <taxon>Bacteria</taxon>
        <taxon>Pseudomonadati</taxon>
        <taxon>Pseudomonadota</taxon>
        <taxon>Gammaproteobacteria</taxon>
        <taxon>Moraxellales</taxon>
        <taxon>Moraxellaceae</taxon>
        <taxon>Acinetobacter</taxon>
    </lineage>
</organism>